<dbReference type="Pfam" id="PF01520">
    <property type="entry name" value="Amidase_3"/>
    <property type="match status" value="1"/>
</dbReference>
<dbReference type="EC" id="3.5.1.28" evidence="4"/>
<keyword evidence="1" id="KW-0677">Repeat</keyword>
<dbReference type="KEGG" id="hcv:FTV88_0755"/>
<dbReference type="GO" id="GO:0008745">
    <property type="term" value="F:N-acetylmuramoyl-L-alanine amidase activity"/>
    <property type="evidence" value="ECO:0007669"/>
    <property type="project" value="UniProtKB-EC"/>
</dbReference>
<dbReference type="SMART" id="SM00646">
    <property type="entry name" value="Ami_3"/>
    <property type="match status" value="1"/>
</dbReference>
<dbReference type="Gene3D" id="3.40.630.40">
    <property type="entry name" value="Zn-dependent exopeptidases"/>
    <property type="match status" value="1"/>
</dbReference>
<gene>
    <name evidence="4" type="ORF">FTV88_0755</name>
</gene>
<dbReference type="InterPro" id="IPR050695">
    <property type="entry name" value="N-acetylmuramoyl_amidase_3"/>
</dbReference>
<organism evidence="4 5">
    <name type="scientific">Heliorestis convoluta</name>
    <dbReference type="NCBI Taxonomy" id="356322"/>
    <lineage>
        <taxon>Bacteria</taxon>
        <taxon>Bacillati</taxon>
        <taxon>Bacillota</taxon>
        <taxon>Clostridia</taxon>
        <taxon>Eubacteriales</taxon>
        <taxon>Heliobacteriaceae</taxon>
        <taxon>Heliorestis</taxon>
    </lineage>
</organism>
<dbReference type="PANTHER" id="PTHR30404">
    <property type="entry name" value="N-ACETYLMURAMOYL-L-ALANINE AMIDASE"/>
    <property type="match status" value="1"/>
</dbReference>
<dbReference type="Proteomes" id="UP000366051">
    <property type="component" value="Chromosome"/>
</dbReference>
<dbReference type="PANTHER" id="PTHR30404:SF0">
    <property type="entry name" value="N-ACETYLMURAMOYL-L-ALANINE AMIDASE AMIC"/>
    <property type="match status" value="1"/>
</dbReference>
<dbReference type="Pfam" id="PF00395">
    <property type="entry name" value="SLH"/>
    <property type="match status" value="1"/>
</dbReference>
<dbReference type="InterPro" id="IPR002508">
    <property type="entry name" value="MurNAc-LAA_cat"/>
</dbReference>
<evidence type="ECO:0000313" key="4">
    <source>
        <dbReference type="EMBL" id="QGG46932.1"/>
    </source>
</evidence>
<feature type="domain" description="SLH" evidence="3">
    <location>
        <begin position="192"/>
        <end position="253"/>
    </location>
</feature>
<accession>A0A5Q2N0W3</accession>
<evidence type="ECO:0000256" key="2">
    <source>
        <dbReference type="ARBA" id="ARBA00022801"/>
    </source>
</evidence>
<dbReference type="AlphaFoldDB" id="A0A5Q2N0W3"/>
<evidence type="ECO:0000313" key="5">
    <source>
        <dbReference type="Proteomes" id="UP000366051"/>
    </source>
</evidence>
<keyword evidence="5" id="KW-1185">Reference proteome</keyword>
<proteinExistence type="predicted"/>
<keyword evidence="2 4" id="KW-0378">Hydrolase</keyword>
<evidence type="ECO:0000259" key="3">
    <source>
        <dbReference type="PROSITE" id="PS51272"/>
    </source>
</evidence>
<dbReference type="GO" id="GO:0009253">
    <property type="term" value="P:peptidoglycan catabolic process"/>
    <property type="evidence" value="ECO:0007669"/>
    <property type="project" value="InterPro"/>
</dbReference>
<sequence>MKVMIDPGHGGRDPGAIGPTGLRESDVALSVSKALFALLEPIVSCRLTRERDVALGSDVNRDLQERVRIANAYDASVFISIHCNAATAVAARGIETYCYMRGGNGEKLAQLIQKNLVQALGLLDRGVKTASFYVIRHTKMPAVLVELGFITNPEEEKLLREKSFQQKAAQAIAEAVATHFGLSLPKESEIMSKGPFPDVPMDRWSAKEIQEALDRGIVQGDDKGNFNPQRALTREEGVTLINRAINYLLSQQK</sequence>
<evidence type="ECO:0000256" key="1">
    <source>
        <dbReference type="ARBA" id="ARBA00022737"/>
    </source>
</evidence>
<protein>
    <submittedName>
        <fullName evidence="4">N-acetylmuramoyl-L-alanine amidase protein</fullName>
        <ecNumber evidence="4">3.5.1.28</ecNumber>
    </submittedName>
</protein>
<dbReference type="EMBL" id="CP045875">
    <property type="protein sequence ID" value="QGG46932.1"/>
    <property type="molecule type" value="Genomic_DNA"/>
</dbReference>
<name>A0A5Q2N0W3_9FIRM</name>
<dbReference type="GO" id="GO:0030288">
    <property type="term" value="C:outer membrane-bounded periplasmic space"/>
    <property type="evidence" value="ECO:0007669"/>
    <property type="project" value="TreeGrafter"/>
</dbReference>
<dbReference type="PROSITE" id="PS51272">
    <property type="entry name" value="SLH"/>
    <property type="match status" value="1"/>
</dbReference>
<dbReference type="CDD" id="cd02696">
    <property type="entry name" value="MurNAc-LAA"/>
    <property type="match status" value="1"/>
</dbReference>
<reference evidence="5" key="1">
    <citation type="submission" date="2019-11" db="EMBL/GenBank/DDBJ databases">
        <title>Genome sequence of Heliorestis convoluta strain HH, an alkaliphilic and minimalistic phototrophic bacterium from a soda lake in Egypt.</title>
        <authorList>
            <person name="Dewey E.D."/>
            <person name="Stokes L.M."/>
            <person name="Burchell B.M."/>
            <person name="Shaffer K.N."/>
            <person name="Huntington A.M."/>
            <person name="Baker J.M."/>
            <person name="Nadendla S."/>
            <person name="Giglio M.G."/>
            <person name="Touchman J.W."/>
            <person name="Blankenship R.E."/>
            <person name="Madigan M.T."/>
            <person name="Sattley W.M."/>
        </authorList>
    </citation>
    <scope>NUCLEOTIDE SEQUENCE [LARGE SCALE GENOMIC DNA]</scope>
    <source>
        <strain evidence="5">HH</strain>
    </source>
</reference>
<dbReference type="SUPFAM" id="SSF53187">
    <property type="entry name" value="Zn-dependent exopeptidases"/>
    <property type="match status" value="1"/>
</dbReference>
<dbReference type="InterPro" id="IPR001119">
    <property type="entry name" value="SLH_dom"/>
</dbReference>